<evidence type="ECO:0000313" key="2">
    <source>
        <dbReference type="EMBL" id="KMO85163.1"/>
    </source>
</evidence>
<dbReference type="GO" id="GO:0004803">
    <property type="term" value="F:transposase activity"/>
    <property type="evidence" value="ECO:0007669"/>
    <property type="project" value="InterPro"/>
</dbReference>
<accession>A0A0J6WSN6</accession>
<protein>
    <submittedName>
        <fullName evidence="2">Transposase</fullName>
    </submittedName>
</protein>
<dbReference type="Pfam" id="PF01527">
    <property type="entry name" value="HTH_Tnp_1"/>
    <property type="match status" value="1"/>
</dbReference>
<name>A0A0J6WSN6_9FIRM</name>
<evidence type="ECO:0000256" key="1">
    <source>
        <dbReference type="SAM" id="Coils"/>
    </source>
</evidence>
<sequence length="105" mass="11860">MSKQTAKRSAPPRYDDAFKQGAIHMVTEQKLPVKQVASELGICIDTLRSWLRKSGLNPVAENRNNNLSKKIHELESQIRNLNKQLDHKDSVIETLKKSIGIISNP</sequence>
<dbReference type="InParanoid" id="A0A0J6WSN6"/>
<evidence type="ECO:0000313" key="3">
    <source>
        <dbReference type="Proteomes" id="UP000036503"/>
    </source>
</evidence>
<organism evidence="2 3">
    <name type="scientific">Megasphaera cerevisiae DSM 20462</name>
    <dbReference type="NCBI Taxonomy" id="1122219"/>
    <lineage>
        <taxon>Bacteria</taxon>
        <taxon>Bacillati</taxon>
        <taxon>Bacillota</taxon>
        <taxon>Negativicutes</taxon>
        <taxon>Veillonellales</taxon>
        <taxon>Veillonellaceae</taxon>
        <taxon>Megasphaera</taxon>
    </lineage>
</organism>
<dbReference type="OrthoDB" id="1859192at2"/>
<dbReference type="GO" id="GO:0006313">
    <property type="term" value="P:DNA transposition"/>
    <property type="evidence" value="ECO:0007669"/>
    <property type="project" value="InterPro"/>
</dbReference>
<dbReference type="SUPFAM" id="SSF46689">
    <property type="entry name" value="Homeodomain-like"/>
    <property type="match status" value="1"/>
</dbReference>
<dbReference type="InterPro" id="IPR009057">
    <property type="entry name" value="Homeodomain-like_sf"/>
</dbReference>
<dbReference type="EMBL" id="LEKT01000113">
    <property type="protein sequence ID" value="KMO85163.1"/>
    <property type="molecule type" value="Genomic_DNA"/>
</dbReference>
<gene>
    <name evidence="2" type="ORF">AB840_15210</name>
</gene>
<proteinExistence type="predicted"/>
<keyword evidence="3" id="KW-1185">Reference proteome</keyword>
<comment type="caution">
    <text evidence="2">The sequence shown here is derived from an EMBL/GenBank/DDBJ whole genome shotgun (WGS) entry which is preliminary data.</text>
</comment>
<keyword evidence="1" id="KW-0175">Coiled coil</keyword>
<dbReference type="Proteomes" id="UP000036503">
    <property type="component" value="Unassembled WGS sequence"/>
</dbReference>
<dbReference type="PATRIC" id="fig|1122219.3.peg.484"/>
<feature type="coiled-coil region" evidence="1">
    <location>
        <begin position="57"/>
        <end position="98"/>
    </location>
</feature>
<dbReference type="RefSeq" id="WP_048515660.1">
    <property type="nucleotide sequence ID" value="NZ_FUXD01000108.1"/>
</dbReference>
<dbReference type="AlphaFoldDB" id="A0A0J6WSN6"/>
<reference evidence="2 3" key="1">
    <citation type="submission" date="2015-06" db="EMBL/GenBank/DDBJ databases">
        <title>Draft genome sequence of beer spoilage bacterium Megasphaera cerevisiae type strain 20462.</title>
        <authorList>
            <person name="Kutumbaka K."/>
            <person name="Pasmowitz J."/>
            <person name="Mategko J."/>
            <person name="Reyes D."/>
            <person name="Friedrich A."/>
            <person name="Han S."/>
            <person name="Martens-Habbena W."/>
            <person name="Neal-McKinney J."/>
            <person name="Janagama H.K."/>
            <person name="Nadala C."/>
            <person name="Samadpour M."/>
        </authorList>
    </citation>
    <scope>NUCLEOTIDE SEQUENCE [LARGE SCALE GENOMIC DNA]</scope>
    <source>
        <strain evidence="2 3">DSM 20462</strain>
    </source>
</reference>
<dbReference type="GO" id="GO:0003677">
    <property type="term" value="F:DNA binding"/>
    <property type="evidence" value="ECO:0007669"/>
    <property type="project" value="InterPro"/>
</dbReference>
<dbReference type="InterPro" id="IPR002514">
    <property type="entry name" value="Transposase_8"/>
</dbReference>
<dbReference type="Gene3D" id="1.10.10.60">
    <property type="entry name" value="Homeodomain-like"/>
    <property type="match status" value="1"/>
</dbReference>